<name>A0A5M9NWT1_9VIBR</name>
<proteinExistence type="predicted"/>
<organism evidence="2 3">
    <name type="scientific">Vibrio gigantis</name>
    <dbReference type="NCBI Taxonomy" id="296199"/>
    <lineage>
        <taxon>Bacteria</taxon>
        <taxon>Pseudomonadati</taxon>
        <taxon>Pseudomonadota</taxon>
        <taxon>Gammaproteobacteria</taxon>
        <taxon>Vibrionales</taxon>
        <taxon>Vibrionaceae</taxon>
        <taxon>Vibrio</taxon>
    </lineage>
</organism>
<reference evidence="2 3" key="1">
    <citation type="submission" date="2019-09" db="EMBL/GenBank/DDBJ databases">
        <title>Draft genome sequence of various Type strains from the CCUG.</title>
        <authorList>
            <person name="Pineiro-Iglesias B."/>
            <person name="Tunovic T."/>
            <person name="Unosson C."/>
            <person name="Inganas E."/>
            <person name="Ohlen M."/>
            <person name="Cardew S."/>
            <person name="Jensie-Markopoulos S."/>
            <person name="Salva-Serra F."/>
            <person name="Jaen-Luchoro D."/>
            <person name="Karlsson R."/>
            <person name="Svensson-Stadler L."/>
            <person name="Chun J."/>
            <person name="Moore E."/>
        </authorList>
    </citation>
    <scope>NUCLEOTIDE SEQUENCE [LARGE SCALE GENOMIC DNA]</scope>
    <source>
        <strain evidence="2 3">CCUG 56969T</strain>
    </source>
</reference>
<comment type="caution">
    <text evidence="2">The sequence shown here is derived from an EMBL/GenBank/DDBJ whole genome shotgun (WGS) entry which is preliminary data.</text>
</comment>
<accession>A0A5M9NWT1</accession>
<sequence>MTPEFEAKLDRLNKLRKNAMKSNAFSDAAKEHEKAIQQTDSHSPATTKKTKKKGPKSLAEIYKPHTHEETH</sequence>
<dbReference type="Proteomes" id="UP000322521">
    <property type="component" value="Unassembled WGS sequence"/>
</dbReference>
<dbReference type="EMBL" id="VXJS01000007">
    <property type="protein sequence ID" value="KAA8675588.1"/>
    <property type="molecule type" value="Genomic_DNA"/>
</dbReference>
<evidence type="ECO:0000313" key="3">
    <source>
        <dbReference type="Proteomes" id="UP000322521"/>
    </source>
</evidence>
<dbReference type="RefSeq" id="WP_081230236.1">
    <property type="nucleotide sequence ID" value="NZ_AP025494.1"/>
</dbReference>
<feature type="compositionally biased region" description="Basic and acidic residues" evidence="1">
    <location>
        <begin position="62"/>
        <end position="71"/>
    </location>
</feature>
<evidence type="ECO:0000256" key="1">
    <source>
        <dbReference type="SAM" id="MobiDB-lite"/>
    </source>
</evidence>
<feature type="region of interest" description="Disordered" evidence="1">
    <location>
        <begin position="23"/>
        <end position="71"/>
    </location>
</feature>
<dbReference type="AlphaFoldDB" id="A0A5M9NWT1"/>
<keyword evidence="3" id="KW-1185">Reference proteome</keyword>
<evidence type="ECO:0000313" key="2">
    <source>
        <dbReference type="EMBL" id="KAA8675588.1"/>
    </source>
</evidence>
<protein>
    <submittedName>
        <fullName evidence="2">Uncharacterized protein</fullName>
    </submittedName>
</protein>
<gene>
    <name evidence="2" type="ORF">F4W18_13255</name>
</gene>
<feature type="compositionally biased region" description="Polar residues" evidence="1">
    <location>
        <begin position="36"/>
        <end position="45"/>
    </location>
</feature>